<name>A0A383CZK6_9ZZZZ</name>
<evidence type="ECO:0000313" key="1">
    <source>
        <dbReference type="EMBL" id="SVE37068.1"/>
    </source>
</evidence>
<protein>
    <recommendedName>
        <fullName evidence="2">Sigma factor for late transcription</fullName>
    </recommendedName>
</protein>
<accession>A0A383CZK6</accession>
<feature type="non-terminal residue" evidence="1">
    <location>
        <position position="142"/>
    </location>
</feature>
<evidence type="ECO:0008006" key="2">
    <source>
        <dbReference type="Google" id="ProtNLM"/>
    </source>
</evidence>
<dbReference type="EMBL" id="UINC01212645">
    <property type="protein sequence ID" value="SVE37068.1"/>
    <property type="molecule type" value="Genomic_DNA"/>
</dbReference>
<organism evidence="1">
    <name type="scientific">marine metagenome</name>
    <dbReference type="NCBI Taxonomy" id="408172"/>
    <lineage>
        <taxon>unclassified sequences</taxon>
        <taxon>metagenomes</taxon>
        <taxon>ecological metagenomes</taxon>
    </lineage>
</organism>
<reference evidence="1" key="1">
    <citation type="submission" date="2018-05" db="EMBL/GenBank/DDBJ databases">
        <authorList>
            <person name="Lanie J.A."/>
            <person name="Ng W.-L."/>
            <person name="Kazmierczak K.M."/>
            <person name="Andrzejewski T.M."/>
            <person name="Davidsen T.M."/>
            <person name="Wayne K.J."/>
            <person name="Tettelin H."/>
            <person name="Glass J.I."/>
            <person name="Rusch D."/>
            <person name="Podicherti R."/>
            <person name="Tsui H.-C.T."/>
            <person name="Winkler M.E."/>
        </authorList>
    </citation>
    <scope>NUCLEOTIDE SEQUENCE</scope>
</reference>
<dbReference type="AlphaFoldDB" id="A0A383CZK6"/>
<proteinExistence type="predicted"/>
<sequence length="142" mass="16657">MTEKLKPREKPHYVNNRQFSYAVVDYVTEANEAKVKGEKNPVVTDYIATCFMKICEGLSHKPNFVRYTYRDEMVMDGVENCLKAIYNYRIDASTRTGKPNAFSYFTQIAYFAFIRRIVKEKKQADIKFKFMEQANIEDFVSA</sequence>
<gene>
    <name evidence="1" type="ORF">METZ01_LOCUS489922</name>
</gene>